<evidence type="ECO:0000313" key="4">
    <source>
        <dbReference type="Proteomes" id="UP000306509"/>
    </source>
</evidence>
<protein>
    <submittedName>
        <fullName evidence="3">Aspartate racemase</fullName>
        <ecNumber evidence="3">5.1.1.13</ecNumber>
    </submittedName>
</protein>
<organism evidence="3 4">
    <name type="scientific">Robinsoniella peoriensis</name>
    <dbReference type="NCBI Taxonomy" id="180332"/>
    <lineage>
        <taxon>Bacteria</taxon>
        <taxon>Bacillati</taxon>
        <taxon>Bacillota</taxon>
        <taxon>Clostridia</taxon>
        <taxon>Lachnospirales</taxon>
        <taxon>Lachnospiraceae</taxon>
        <taxon>Robinsoniella</taxon>
    </lineage>
</organism>
<dbReference type="AlphaFoldDB" id="A0A4U8Q967"/>
<dbReference type="InterPro" id="IPR001920">
    <property type="entry name" value="Asp/Glu_race"/>
</dbReference>
<gene>
    <name evidence="3" type="ORF">DSM106044_01677</name>
</gene>
<dbReference type="EC" id="5.1.1.13" evidence="3"/>
<dbReference type="PANTHER" id="PTHR21198">
    <property type="entry name" value="GLUTAMATE RACEMASE"/>
    <property type="match status" value="1"/>
</dbReference>
<dbReference type="STRING" id="180332.GCA_000797495_03384"/>
<comment type="caution">
    <text evidence="3">The sequence shown here is derived from an EMBL/GenBank/DDBJ whole genome shotgun (WGS) entry which is preliminary data.</text>
</comment>
<evidence type="ECO:0000313" key="3">
    <source>
        <dbReference type="EMBL" id="TLD01457.1"/>
    </source>
</evidence>
<dbReference type="PROSITE" id="PS00923">
    <property type="entry name" value="ASP_GLU_RACEMASE_1"/>
    <property type="match status" value="1"/>
</dbReference>
<dbReference type="Proteomes" id="UP000306509">
    <property type="component" value="Unassembled WGS sequence"/>
</dbReference>
<evidence type="ECO:0000256" key="1">
    <source>
        <dbReference type="ARBA" id="ARBA00007847"/>
    </source>
</evidence>
<keyword evidence="4" id="KW-1185">Reference proteome</keyword>
<dbReference type="RefSeq" id="WP_044295663.1">
    <property type="nucleotide sequence ID" value="NZ_JTGN01000006.1"/>
</dbReference>
<keyword evidence="2 3" id="KW-0413">Isomerase</keyword>
<evidence type="ECO:0000256" key="2">
    <source>
        <dbReference type="ARBA" id="ARBA00023235"/>
    </source>
</evidence>
<comment type="similarity">
    <text evidence="1">Belongs to the aspartate/glutamate racemases family.</text>
</comment>
<dbReference type="InterPro" id="IPR018187">
    <property type="entry name" value="Asp/Glu_racemase_AS_1"/>
</dbReference>
<dbReference type="EMBL" id="QGQD01000038">
    <property type="protein sequence ID" value="TLD01457.1"/>
    <property type="molecule type" value="Genomic_DNA"/>
</dbReference>
<dbReference type="Pfam" id="PF01177">
    <property type="entry name" value="Asp_Glu_race"/>
    <property type="match status" value="1"/>
</dbReference>
<dbReference type="InterPro" id="IPR004380">
    <property type="entry name" value="Asp_race"/>
</dbReference>
<dbReference type="SUPFAM" id="SSF53681">
    <property type="entry name" value="Aspartate/glutamate racemase"/>
    <property type="match status" value="2"/>
</dbReference>
<dbReference type="InterPro" id="IPR015942">
    <property type="entry name" value="Asp/Glu/hydantoin_racemase"/>
</dbReference>
<name>A0A4U8Q967_9FIRM</name>
<dbReference type="Gene3D" id="3.40.50.1860">
    <property type="match status" value="2"/>
</dbReference>
<dbReference type="NCBIfam" id="TIGR00035">
    <property type="entry name" value="asp_race"/>
    <property type="match status" value="1"/>
</dbReference>
<sequence>MKTIGLIGGMSWESTVTYYQILNRVVKDKLGGLHSAKCLLYSVDFQEIEECQANGEWEKSGNILAEAAKNLEKAGADFIIICTNTMHKVVPQIEKEIEIPILHIAKAAGVELRRQGIDKVGLLGTKYTMQQDFYKENLKSKQVDVIVPDKQDMEIVNSVIYQELCQGIISEKSKNEFLRIIDGLMKKGAQGIILGCTEIGLLVNQEDTEIPVFDTTYIHAKQAAMLAMEERVLI</sequence>
<reference evidence="3 4" key="1">
    <citation type="journal article" date="2019" name="Anaerobe">
        <title>Detection of Robinsoniella peoriensis in multiple bone samples of a trauma patient.</title>
        <authorList>
            <person name="Schrottner P."/>
            <person name="Hartwich K."/>
            <person name="Bunk B."/>
            <person name="Schober I."/>
            <person name="Helbig S."/>
            <person name="Rudolph W.W."/>
            <person name="Gunzer F."/>
        </authorList>
    </citation>
    <scope>NUCLEOTIDE SEQUENCE [LARGE SCALE GENOMIC DNA]</scope>
    <source>
        <strain evidence="3 4">DSM 106044</strain>
    </source>
</reference>
<accession>A0A4U8Q967</accession>
<dbReference type="GO" id="GO:0047689">
    <property type="term" value="F:aspartate racemase activity"/>
    <property type="evidence" value="ECO:0007669"/>
    <property type="project" value="UniProtKB-EC"/>
</dbReference>
<dbReference type="PANTHER" id="PTHR21198:SF7">
    <property type="entry name" value="ASPARTATE-GLUTAMATE RACEMASE FAMILY"/>
    <property type="match status" value="1"/>
</dbReference>
<proteinExistence type="inferred from homology"/>